<keyword evidence="1" id="KW-0418">Kinase</keyword>
<name>A7I4C7_METB6</name>
<dbReference type="HOGENOM" id="CLU_064691_0_0_2"/>
<dbReference type="GO" id="GO:0006741">
    <property type="term" value="P:NADP+ biosynthetic process"/>
    <property type="evidence" value="ECO:0007669"/>
    <property type="project" value="InterPro"/>
</dbReference>
<dbReference type="Pfam" id="PF20143">
    <property type="entry name" value="NAD_kinase_C"/>
    <property type="match status" value="1"/>
</dbReference>
<dbReference type="eggNOG" id="arCOG01350">
    <property type="taxonomic scope" value="Archaea"/>
</dbReference>
<evidence type="ECO:0000313" key="1">
    <source>
        <dbReference type="EMBL" id="ABS54588.1"/>
    </source>
</evidence>
<keyword evidence="1" id="KW-0808">Transferase</keyword>
<protein>
    <submittedName>
        <fullName evidence="1">ATP-NAD/AcoX kinase</fullName>
    </submittedName>
</protein>
<dbReference type="AlphaFoldDB" id="A7I4C7"/>
<dbReference type="GO" id="GO:0003951">
    <property type="term" value="F:NAD+ kinase activity"/>
    <property type="evidence" value="ECO:0007669"/>
    <property type="project" value="InterPro"/>
</dbReference>
<evidence type="ECO:0000313" key="2">
    <source>
        <dbReference type="Proteomes" id="UP000002408"/>
    </source>
</evidence>
<dbReference type="RefSeq" id="WP_011991076.1">
    <property type="nucleotide sequence ID" value="NC_009712.1"/>
</dbReference>
<dbReference type="Gene3D" id="3.40.50.10330">
    <property type="entry name" value="Probable inorganic polyphosphate/atp-NAD kinase, domain 1"/>
    <property type="match status" value="1"/>
</dbReference>
<dbReference type="EMBL" id="CP000780">
    <property type="protein sequence ID" value="ABS54588.1"/>
    <property type="molecule type" value="Genomic_DNA"/>
</dbReference>
<dbReference type="GeneID" id="5410273"/>
<dbReference type="InterPro" id="IPR017438">
    <property type="entry name" value="ATP-NAD_kinase_N"/>
</dbReference>
<dbReference type="Proteomes" id="UP000002408">
    <property type="component" value="Chromosome"/>
</dbReference>
<dbReference type="InterPro" id="IPR016064">
    <property type="entry name" value="NAD/diacylglycerol_kinase_sf"/>
</dbReference>
<keyword evidence="2" id="KW-1185">Reference proteome</keyword>
<accession>A7I4C7</accession>
<dbReference type="OrthoDB" id="56451at2157"/>
<dbReference type="InterPro" id="IPR011386">
    <property type="entry name" value="Put_ATP-NAD_kin"/>
</dbReference>
<organism evidence="1 2">
    <name type="scientific">Methanoregula boonei (strain DSM 21154 / JCM 14090 / 6A8)</name>
    <dbReference type="NCBI Taxonomy" id="456442"/>
    <lineage>
        <taxon>Archaea</taxon>
        <taxon>Methanobacteriati</taxon>
        <taxon>Methanobacteriota</taxon>
        <taxon>Stenosarchaea group</taxon>
        <taxon>Methanomicrobia</taxon>
        <taxon>Methanomicrobiales</taxon>
        <taxon>Methanoregulaceae</taxon>
        <taxon>Methanoregula</taxon>
    </lineage>
</organism>
<dbReference type="PIRSF" id="PIRSF016907">
    <property type="entry name" value="Kin_ATP-NAD"/>
    <property type="match status" value="1"/>
</dbReference>
<dbReference type="PANTHER" id="PTHR40697:SF2">
    <property type="entry name" value="ATP-NAD KINASE-RELATED"/>
    <property type="match status" value="1"/>
</dbReference>
<dbReference type="InterPro" id="IPR039065">
    <property type="entry name" value="AcoX-like"/>
</dbReference>
<dbReference type="PANTHER" id="PTHR40697">
    <property type="entry name" value="ACETOIN CATABOLISM PROTEIN X"/>
    <property type="match status" value="1"/>
</dbReference>
<dbReference type="Pfam" id="PF01513">
    <property type="entry name" value="NAD_kinase"/>
    <property type="match status" value="1"/>
</dbReference>
<proteinExistence type="predicted"/>
<gene>
    <name evidence="1" type="ordered locus">Mboo_0064</name>
</gene>
<dbReference type="SUPFAM" id="SSF111331">
    <property type="entry name" value="NAD kinase/diacylglycerol kinase-like"/>
    <property type="match status" value="1"/>
</dbReference>
<dbReference type="KEGG" id="mbn:Mboo_0064"/>
<sequence>MPVIGFLVNPVAGMGGSVGLKGTDGKANEARLLGAVPRAKNRAGITLALLKNIPDLTFLSSGGEMGKAVLEQCGISRYRVVYAARSESTAEDTQEAVRAFIAQGADLILFCGGDGTARDVFAAAGREVPILGIPAGVKMYSAVFAVDPAAAAGVLAGPYGITDGEVVDVDETAYRAGTLATRLYGIARVPARAGMTQPAKQVFEEADEERAKEEIARFIVEVMLPDTIYILGAGTTTEAIARRLGIKKTLLGVDAVLDGKIVAADADEKTLLSLTGKYPGARIIVSPIGAQGFILGRGSQQISPAVVQNVGVSQVIVIATPHKLRETPELYVDSGDPKIDTGFDASVQVISGYRIAQRKKIHRAL</sequence>
<reference evidence="2" key="1">
    <citation type="journal article" date="2015" name="Microbiology">
        <title>Genome of Methanoregula boonei 6A8 reveals adaptations to oligotrophic peatland environments.</title>
        <authorList>
            <person name="Braeuer S."/>
            <person name="Cadillo-Quiroz H."/>
            <person name="Kyrpides N."/>
            <person name="Woyke T."/>
            <person name="Goodwin L."/>
            <person name="Detter C."/>
            <person name="Podell S."/>
            <person name="Yavitt J.B."/>
            <person name="Zinder S.H."/>
        </authorList>
    </citation>
    <scope>NUCLEOTIDE SEQUENCE [LARGE SCALE GENOMIC DNA]</scope>
    <source>
        <strain evidence="2">DSM 21154 / JCM 14090 / 6A8</strain>
    </source>
</reference>
<dbReference type="STRING" id="456442.Mboo_0064"/>
<dbReference type="InterPro" id="IPR002504">
    <property type="entry name" value="NADK"/>
</dbReference>